<dbReference type="Pfam" id="PF13193">
    <property type="entry name" value="AMP-binding_C"/>
    <property type="match status" value="1"/>
</dbReference>
<dbReference type="PRINTS" id="PR00154">
    <property type="entry name" value="AMPBINDING"/>
</dbReference>
<dbReference type="Gene3D" id="3.30.300.30">
    <property type="match status" value="1"/>
</dbReference>
<feature type="region of interest" description="Disordered" evidence="1">
    <location>
        <begin position="489"/>
        <end position="508"/>
    </location>
</feature>
<dbReference type="RefSeq" id="WP_344291543.1">
    <property type="nucleotide sequence ID" value="NZ_BAAAPF010000152.1"/>
</dbReference>
<dbReference type="InterPro" id="IPR020845">
    <property type="entry name" value="AMP-binding_CS"/>
</dbReference>
<dbReference type="PROSITE" id="PS00455">
    <property type="entry name" value="AMP_BINDING"/>
    <property type="match status" value="1"/>
</dbReference>
<dbReference type="InterPro" id="IPR010071">
    <property type="entry name" value="AA_adenyl_dom"/>
</dbReference>
<dbReference type="Pfam" id="PF00501">
    <property type="entry name" value="AMP-binding"/>
    <property type="match status" value="1"/>
</dbReference>
<proteinExistence type="predicted"/>
<feature type="domain" description="AMP-binding enzyme C-terminal" evidence="3">
    <location>
        <begin position="418"/>
        <end position="492"/>
    </location>
</feature>
<dbReference type="GO" id="GO:0016874">
    <property type="term" value="F:ligase activity"/>
    <property type="evidence" value="ECO:0007669"/>
    <property type="project" value="UniProtKB-KW"/>
</dbReference>
<gene>
    <name evidence="4" type="ORF">GCM10009802_41940</name>
</gene>
<evidence type="ECO:0000259" key="3">
    <source>
        <dbReference type="Pfam" id="PF13193"/>
    </source>
</evidence>
<dbReference type="EMBL" id="BAAAPF010000152">
    <property type="protein sequence ID" value="GAA2133478.1"/>
    <property type="molecule type" value="Genomic_DNA"/>
</dbReference>
<evidence type="ECO:0000313" key="5">
    <source>
        <dbReference type="Proteomes" id="UP001500443"/>
    </source>
</evidence>
<protein>
    <submittedName>
        <fullName evidence="4">D-alanine--poly(Phosphoribitol) ligase</fullName>
    </submittedName>
</protein>
<feature type="domain" description="AMP-dependent synthetase/ligase" evidence="2">
    <location>
        <begin position="20"/>
        <end position="374"/>
    </location>
</feature>
<dbReference type="PANTHER" id="PTHR45527:SF1">
    <property type="entry name" value="FATTY ACID SYNTHASE"/>
    <property type="match status" value="1"/>
</dbReference>
<dbReference type="PANTHER" id="PTHR45527">
    <property type="entry name" value="NONRIBOSOMAL PEPTIDE SYNTHETASE"/>
    <property type="match status" value="1"/>
</dbReference>
<sequence length="508" mass="54000">MRGGETTPPGGAVLLHELVTRAARRSPEALAVHAPDGELSYRRLDEAAGLYADALAARGVAPGDRVVLWAGKSLQLVAAMQGCLRLGAVYVPVTESNPPSRLALICDGCTPALVLADADGARRAADAGFGAAPVVTFEALLADAPASGAGATVALTPDDPAYILYTSGSTGEPKGVCLSHRNALAFVGWAGELLRIGPHDRLSNHAPFNFDLSVFDLYAAFHAGASVHLISQQMAYAPEQLVRFLREQELTAWYSVPSALTLMVAKGGLLDEETPPGLRVCLVAGEPFPLPLAQQLRRHWPGVRIFNWYGPTETNVCTSYEVTGADLERTTPLPIGTMASGDERELAPLERDGDGPEEAYELRVTGPSVMLGYWGRPAQTGAYATGDLVRLDPEGNLEYLGRRDQMVKIRGQRVELGEIEAVIGSHPDIEDVAAVVVGTGLDAALHAVAVAVPGRTPTLLGLKMWSAERLPSYMVLDVLHLVDELPRTPNGKKDRRRIADGISPGRAG</sequence>
<dbReference type="InterPro" id="IPR042099">
    <property type="entry name" value="ANL_N_sf"/>
</dbReference>
<reference evidence="4 5" key="1">
    <citation type="journal article" date="2019" name="Int. J. Syst. Evol. Microbiol.">
        <title>The Global Catalogue of Microorganisms (GCM) 10K type strain sequencing project: providing services to taxonomists for standard genome sequencing and annotation.</title>
        <authorList>
            <consortium name="The Broad Institute Genomics Platform"/>
            <consortium name="The Broad Institute Genome Sequencing Center for Infectious Disease"/>
            <person name="Wu L."/>
            <person name="Ma J."/>
        </authorList>
    </citation>
    <scope>NUCLEOTIDE SEQUENCE [LARGE SCALE GENOMIC DNA]</scope>
    <source>
        <strain evidence="4 5">JCM 15481</strain>
    </source>
</reference>
<dbReference type="InterPro" id="IPR045851">
    <property type="entry name" value="AMP-bd_C_sf"/>
</dbReference>
<keyword evidence="5" id="KW-1185">Reference proteome</keyword>
<name>A0ABN2YWQ2_9ACTN</name>
<evidence type="ECO:0000259" key="2">
    <source>
        <dbReference type="Pfam" id="PF00501"/>
    </source>
</evidence>
<evidence type="ECO:0000313" key="4">
    <source>
        <dbReference type="EMBL" id="GAA2133478.1"/>
    </source>
</evidence>
<dbReference type="InterPro" id="IPR025110">
    <property type="entry name" value="AMP-bd_C"/>
</dbReference>
<accession>A0ABN2YWQ2</accession>
<keyword evidence="4" id="KW-0436">Ligase</keyword>
<dbReference type="Gene3D" id="3.40.50.12780">
    <property type="entry name" value="N-terminal domain of ligase-like"/>
    <property type="match status" value="1"/>
</dbReference>
<dbReference type="InterPro" id="IPR020459">
    <property type="entry name" value="AMP-binding"/>
</dbReference>
<dbReference type="NCBIfam" id="TIGR01733">
    <property type="entry name" value="AA-adenyl-dom"/>
    <property type="match status" value="1"/>
</dbReference>
<dbReference type="SUPFAM" id="SSF56801">
    <property type="entry name" value="Acetyl-CoA synthetase-like"/>
    <property type="match status" value="1"/>
</dbReference>
<evidence type="ECO:0000256" key="1">
    <source>
        <dbReference type="SAM" id="MobiDB-lite"/>
    </source>
</evidence>
<dbReference type="InterPro" id="IPR000873">
    <property type="entry name" value="AMP-dep_synth/lig_dom"/>
</dbReference>
<organism evidence="4 5">
    <name type="scientific">Streptomyces synnematoformans</name>
    <dbReference type="NCBI Taxonomy" id="415721"/>
    <lineage>
        <taxon>Bacteria</taxon>
        <taxon>Bacillati</taxon>
        <taxon>Actinomycetota</taxon>
        <taxon>Actinomycetes</taxon>
        <taxon>Kitasatosporales</taxon>
        <taxon>Streptomycetaceae</taxon>
        <taxon>Streptomyces</taxon>
    </lineage>
</organism>
<comment type="caution">
    <text evidence="4">The sequence shown here is derived from an EMBL/GenBank/DDBJ whole genome shotgun (WGS) entry which is preliminary data.</text>
</comment>
<dbReference type="Proteomes" id="UP001500443">
    <property type="component" value="Unassembled WGS sequence"/>
</dbReference>